<feature type="transmembrane region" description="Helical" evidence="2">
    <location>
        <begin position="799"/>
        <end position="822"/>
    </location>
</feature>
<evidence type="ECO:0000259" key="3">
    <source>
        <dbReference type="Pfam" id="PF00248"/>
    </source>
</evidence>
<proteinExistence type="predicted"/>
<dbReference type="EMBL" id="CAJNOI010004448">
    <property type="protein sequence ID" value="CAF1545613.1"/>
    <property type="molecule type" value="Genomic_DNA"/>
</dbReference>
<evidence type="ECO:0000313" key="7">
    <source>
        <dbReference type="Proteomes" id="UP000663877"/>
    </source>
</evidence>
<dbReference type="OrthoDB" id="10028215at2759"/>
<protein>
    <recommendedName>
        <fullName evidence="3">NADP-dependent oxidoreductase domain-containing protein</fullName>
    </recommendedName>
</protein>
<evidence type="ECO:0000313" key="5">
    <source>
        <dbReference type="EMBL" id="CAF1659204.1"/>
    </source>
</evidence>
<evidence type="ECO:0000256" key="2">
    <source>
        <dbReference type="SAM" id="Phobius"/>
    </source>
</evidence>
<dbReference type="InterPro" id="IPR036812">
    <property type="entry name" value="NAD(P)_OxRdtase_dom_sf"/>
</dbReference>
<feature type="transmembrane region" description="Helical" evidence="2">
    <location>
        <begin position="460"/>
        <end position="478"/>
    </location>
</feature>
<sequence length="1134" mass="130132">MLSSLKNYFRKVNIYYSDSNLTLEQRDHENRSNIIATRIFLIVLIITLIIFILAFQLSFRTTTVTVSNPTQEQFENLPFTTYCPCSRISISYDQFTSINVRFHQVCSSDFISDRWIQTIFTGSNTTYFYLKDFRTYGSAAFQALASFCHLSKTSALQSVTLFNQMSFISPETLTQSVFQSQIDASIEQFQLTTPNEFKIQLNLVQAITTHSKLQSGVQTNSRLNYFLTDNQQFTVTRASFRYVSISGNYCYCTVDFNCQLPSVIYNLYGAATQLTVNSNPKILMRINRFKLGCLPVNAILLSTLECFYNQTCLNQLISFFPTNEKFLAMNFSEQSRFAINSTVQMIVDELMIEKWITNISYDKYFKQCAPNLCTYTKNEKYTFTFILRKIISLLGGFTLVLGFIIRLIVGFIRRLPRTEPITLCQRINYLFRKIWTKLNMFKYHESNEHEERYQRLSTRLYIFILIITLSILSVYILIEKGIHRITILKPTENQYKHFQQSYSNKSICPCSSITMTYANFITIQPYYHQVCSSDLVSSQWIQYNAKTTTGLAYAILDYRLNSQPQFQLLAMFCQHQAQQIVDNGIKTFLQTQFVSSQIDSQDLFESKINLSISDWQLLMLNRYLRPINIIRTIAQGNLLMNSGLNYKFSTTNSTYRSIKILTTNYSNCLCALSSQCMQIMDIYTQNSSTSPFIRTLRIRNFYIGCSSVESLLNSTLETFYNRSAMLEIDQYLYAPLGSSFNFSALNPTLSLPNETVETIVNRLMIDSWSLNISFSSYYQACAPLSCTIEYIGKNNILDVITSIIGIFGGLSLGLKLFFILILRSSEKIRNNLSFIAMKTVIKNLFICYNQQQMITRLQIFFLTISLYSMGLSMGRGTVGSDEERFKVFDRSIELGCTFFDSADIYGDSEDLLGKYFKKYPEQRKKVFLATKFANIISADLKTVSIRGDVEYVRRANEKSLKRLGLDYVDLYYAHRIDKTVPIEETVGAMKELVNAGKVKYLGLSECSSDTLRRAYAVHPIACVQIEYSPFSLDIERDEIGLLKTCRELGVAIVCYSPLGRGVLSGQIKSPDDLEEGDFRKMLPRFSKENFPKNLVLVNQLTALAKEKDCTTGQLTLAWILAQGDDFIPIPGTSK</sequence>
<accession>A0A815WVD5</accession>
<evidence type="ECO:0000313" key="4">
    <source>
        <dbReference type="EMBL" id="CAF1545613.1"/>
    </source>
</evidence>
<dbReference type="PANTHER" id="PTHR43625">
    <property type="entry name" value="AFLATOXIN B1 ALDEHYDE REDUCTASE"/>
    <property type="match status" value="1"/>
</dbReference>
<keyword evidence="6" id="KW-1185">Reference proteome</keyword>
<feature type="domain" description="NADP-dependent oxidoreductase" evidence="3">
    <location>
        <begin position="878"/>
        <end position="1134"/>
    </location>
</feature>
<dbReference type="GO" id="GO:0005737">
    <property type="term" value="C:cytoplasm"/>
    <property type="evidence" value="ECO:0007669"/>
    <property type="project" value="TreeGrafter"/>
</dbReference>
<dbReference type="AlphaFoldDB" id="A0A815WVD5"/>
<dbReference type="EMBL" id="CAJNOM010004840">
    <property type="protein sequence ID" value="CAF1659204.1"/>
    <property type="molecule type" value="Genomic_DNA"/>
</dbReference>
<dbReference type="InterPro" id="IPR023210">
    <property type="entry name" value="NADP_OxRdtase_dom"/>
</dbReference>
<dbReference type="SUPFAM" id="SSF51430">
    <property type="entry name" value="NAD(P)-linked oxidoreductase"/>
    <property type="match status" value="1"/>
</dbReference>
<keyword evidence="1" id="KW-0560">Oxidoreductase</keyword>
<comment type="caution">
    <text evidence="4">The sequence shown here is derived from an EMBL/GenBank/DDBJ whole genome shotgun (WGS) entry which is preliminary data.</text>
</comment>
<keyword evidence="2" id="KW-1133">Transmembrane helix</keyword>
<evidence type="ECO:0000313" key="6">
    <source>
        <dbReference type="Proteomes" id="UP000663832"/>
    </source>
</evidence>
<dbReference type="Pfam" id="PF00248">
    <property type="entry name" value="Aldo_ket_red"/>
    <property type="match status" value="1"/>
</dbReference>
<dbReference type="Proteomes" id="UP000663832">
    <property type="component" value="Unassembled WGS sequence"/>
</dbReference>
<dbReference type="InterPro" id="IPR050791">
    <property type="entry name" value="Aldo-Keto_reductase"/>
</dbReference>
<keyword evidence="2" id="KW-0812">Transmembrane</keyword>
<reference evidence="4" key="1">
    <citation type="submission" date="2021-02" db="EMBL/GenBank/DDBJ databases">
        <authorList>
            <person name="Nowell W R."/>
        </authorList>
    </citation>
    <scope>NUCLEOTIDE SEQUENCE</scope>
</reference>
<feature type="non-terminal residue" evidence="4">
    <location>
        <position position="1134"/>
    </location>
</feature>
<dbReference type="Gene3D" id="3.20.20.100">
    <property type="entry name" value="NADP-dependent oxidoreductase domain"/>
    <property type="match status" value="1"/>
</dbReference>
<organism evidence="4 7">
    <name type="scientific">Adineta steineri</name>
    <dbReference type="NCBI Taxonomy" id="433720"/>
    <lineage>
        <taxon>Eukaryota</taxon>
        <taxon>Metazoa</taxon>
        <taxon>Spiralia</taxon>
        <taxon>Gnathifera</taxon>
        <taxon>Rotifera</taxon>
        <taxon>Eurotatoria</taxon>
        <taxon>Bdelloidea</taxon>
        <taxon>Adinetida</taxon>
        <taxon>Adinetidae</taxon>
        <taxon>Adineta</taxon>
    </lineage>
</organism>
<name>A0A815WVD5_9BILA</name>
<dbReference type="GO" id="GO:0016491">
    <property type="term" value="F:oxidoreductase activity"/>
    <property type="evidence" value="ECO:0007669"/>
    <property type="project" value="UniProtKB-KW"/>
</dbReference>
<feature type="transmembrane region" description="Helical" evidence="2">
    <location>
        <begin position="39"/>
        <end position="59"/>
    </location>
</feature>
<gene>
    <name evidence="4" type="ORF">BJG266_LOCUS45869</name>
    <name evidence="5" type="ORF">QVE165_LOCUS62898</name>
</gene>
<keyword evidence="2" id="KW-0472">Membrane</keyword>
<feature type="transmembrane region" description="Helical" evidence="2">
    <location>
        <begin position="390"/>
        <end position="409"/>
    </location>
</feature>
<dbReference type="PANTHER" id="PTHR43625:SF40">
    <property type="entry name" value="ALDO-KETO REDUCTASE YAKC [NADP(+)]"/>
    <property type="match status" value="1"/>
</dbReference>
<evidence type="ECO:0000256" key="1">
    <source>
        <dbReference type="ARBA" id="ARBA00023002"/>
    </source>
</evidence>
<dbReference type="Proteomes" id="UP000663877">
    <property type="component" value="Unassembled WGS sequence"/>
</dbReference>